<keyword evidence="3" id="KW-1185">Reference proteome</keyword>
<reference evidence="2" key="1">
    <citation type="journal article" date="2020" name="Fungal Divers.">
        <title>Resolving the Mortierellaceae phylogeny through synthesis of multi-gene phylogenetics and phylogenomics.</title>
        <authorList>
            <person name="Vandepol N."/>
            <person name="Liber J."/>
            <person name="Desiro A."/>
            <person name="Na H."/>
            <person name="Kennedy M."/>
            <person name="Barry K."/>
            <person name="Grigoriev I.V."/>
            <person name="Miller A.N."/>
            <person name="O'Donnell K."/>
            <person name="Stajich J.E."/>
            <person name="Bonito G."/>
        </authorList>
    </citation>
    <scope>NUCLEOTIDE SEQUENCE</scope>
    <source>
        <strain evidence="2">NVP60</strain>
    </source>
</reference>
<gene>
    <name evidence="2" type="ORF">BGZ97_003130</name>
</gene>
<comment type="caution">
    <text evidence="2">The sequence shown here is derived from an EMBL/GenBank/DDBJ whole genome shotgun (WGS) entry which is preliminary data.</text>
</comment>
<dbReference type="OrthoDB" id="2411348at2759"/>
<evidence type="ECO:0000313" key="2">
    <source>
        <dbReference type="EMBL" id="KAG0300633.1"/>
    </source>
</evidence>
<feature type="region of interest" description="Disordered" evidence="1">
    <location>
        <begin position="106"/>
        <end position="181"/>
    </location>
</feature>
<name>A0A9P6QXM6_9FUNG</name>
<organism evidence="2 3">
    <name type="scientific">Linnemannia gamsii</name>
    <dbReference type="NCBI Taxonomy" id="64522"/>
    <lineage>
        <taxon>Eukaryota</taxon>
        <taxon>Fungi</taxon>
        <taxon>Fungi incertae sedis</taxon>
        <taxon>Mucoromycota</taxon>
        <taxon>Mortierellomycotina</taxon>
        <taxon>Mortierellomycetes</taxon>
        <taxon>Mortierellales</taxon>
        <taxon>Mortierellaceae</taxon>
        <taxon>Linnemannia</taxon>
    </lineage>
</organism>
<evidence type="ECO:0000256" key="1">
    <source>
        <dbReference type="SAM" id="MobiDB-lite"/>
    </source>
</evidence>
<dbReference type="Proteomes" id="UP000823405">
    <property type="component" value="Unassembled WGS sequence"/>
</dbReference>
<feature type="compositionally biased region" description="Low complexity" evidence="1">
    <location>
        <begin position="165"/>
        <end position="181"/>
    </location>
</feature>
<dbReference type="AlphaFoldDB" id="A0A9P6QXM6"/>
<feature type="compositionally biased region" description="Polar residues" evidence="1">
    <location>
        <begin position="138"/>
        <end position="150"/>
    </location>
</feature>
<accession>A0A9P6QXM6</accession>
<protein>
    <submittedName>
        <fullName evidence="2">Uncharacterized protein</fullName>
    </submittedName>
</protein>
<proteinExistence type="predicted"/>
<dbReference type="EMBL" id="JAAAIN010001726">
    <property type="protein sequence ID" value="KAG0300633.1"/>
    <property type="molecule type" value="Genomic_DNA"/>
</dbReference>
<sequence length="301" mass="33861">MKANQKPPMCTNYFKCSVPKSIRNAWHARVYHNPKPVEIPNPFPVGDPFIMIYRDPNRNMFYPCPHPECDHTSILRSGPLQHQKACQFFKRDRRSASASGTINAADALAQSGQNRRKLDNGPNSLPRKVALPRLTAAAFTTAQSSGSDSDYTPPGLNSKNDKSDSSNINGKNLKSSSNNNSIVSDTALRQILRSMDHCADTVAGLSQRLKRQRTSIDRMGEQMDWLADQVDEIRTQNASLESHTEYLRIDAGLVEDHLGDLMQDNRKIKEQMRGLREDVGRFGLSFGGFRHQHQGSIYRYS</sequence>
<evidence type="ECO:0000313" key="3">
    <source>
        <dbReference type="Proteomes" id="UP000823405"/>
    </source>
</evidence>